<name>A0ABM7SZK3_9CLOT</name>
<protein>
    <recommendedName>
        <fullName evidence="3">Integrase</fullName>
    </recommendedName>
</protein>
<organism evidence="1 2">
    <name type="scientific">Clostridium gelidum</name>
    <dbReference type="NCBI Taxonomy" id="704125"/>
    <lineage>
        <taxon>Bacteria</taxon>
        <taxon>Bacillati</taxon>
        <taxon>Bacillota</taxon>
        <taxon>Clostridia</taxon>
        <taxon>Eubacteriales</taxon>
        <taxon>Clostridiaceae</taxon>
        <taxon>Clostridium</taxon>
    </lineage>
</organism>
<keyword evidence="2" id="KW-1185">Reference proteome</keyword>
<reference evidence="2" key="1">
    <citation type="submission" date="2021-07" db="EMBL/GenBank/DDBJ databases">
        <title>Complete genome sequencing of a Clostridium isolate.</title>
        <authorList>
            <person name="Ueki A."/>
            <person name="Tonouchi A."/>
        </authorList>
    </citation>
    <scope>NUCLEOTIDE SEQUENCE [LARGE SCALE GENOMIC DNA]</scope>
    <source>
        <strain evidence="2">C5S11</strain>
    </source>
</reference>
<dbReference type="Proteomes" id="UP000824633">
    <property type="component" value="Chromosome"/>
</dbReference>
<evidence type="ECO:0008006" key="3">
    <source>
        <dbReference type="Google" id="ProtNLM"/>
    </source>
</evidence>
<evidence type="ECO:0000313" key="2">
    <source>
        <dbReference type="Proteomes" id="UP000824633"/>
    </source>
</evidence>
<accession>A0ABM7SZK3</accession>
<evidence type="ECO:0000313" key="1">
    <source>
        <dbReference type="EMBL" id="BCZ44346.1"/>
    </source>
</evidence>
<sequence length="52" mass="6009">MLEDFLNLLGEKPKTVQELFDHSDTSVTLVIYTHALEIMKVIEVSKLDDLYI</sequence>
<dbReference type="InterPro" id="IPR013762">
    <property type="entry name" value="Integrase-like_cat_sf"/>
</dbReference>
<dbReference type="EMBL" id="AP024849">
    <property type="protein sequence ID" value="BCZ44346.1"/>
    <property type="molecule type" value="Genomic_DNA"/>
</dbReference>
<dbReference type="Gene3D" id="1.10.443.10">
    <property type="entry name" value="Intergrase catalytic core"/>
    <property type="match status" value="1"/>
</dbReference>
<gene>
    <name evidence="1" type="ORF">psyc5s11_04130</name>
</gene>
<proteinExistence type="predicted"/>
<dbReference type="RefSeq" id="WP_224036028.1">
    <property type="nucleotide sequence ID" value="NZ_AP024849.1"/>
</dbReference>